<dbReference type="RefSeq" id="WP_155696763.1">
    <property type="nucleotide sequence ID" value="NZ_WOCD01000005.1"/>
</dbReference>
<protein>
    <submittedName>
        <fullName evidence="4">Polysaccharide deacetylase family protein</fullName>
    </submittedName>
</protein>
<reference evidence="4 5" key="1">
    <citation type="submission" date="2019-11" db="EMBL/GenBank/DDBJ databases">
        <title>P. haliotis isolates from Z. marina roots.</title>
        <authorList>
            <person name="Cohen M."/>
            <person name="Jospin G."/>
            <person name="Eisen J.A."/>
            <person name="Coil D.A."/>
        </authorList>
    </citation>
    <scope>NUCLEOTIDE SEQUENCE [LARGE SCALE GENOMIC DNA]</scope>
    <source>
        <strain evidence="4 5">UCD-MCMsp1aY</strain>
    </source>
</reference>
<evidence type="ECO:0000259" key="3">
    <source>
        <dbReference type="PROSITE" id="PS51677"/>
    </source>
</evidence>
<dbReference type="AlphaFoldDB" id="A0A6N8FB13"/>
<dbReference type="Gene3D" id="3.20.20.370">
    <property type="entry name" value="Glycoside hydrolase/deacetylase"/>
    <property type="match status" value="1"/>
</dbReference>
<name>A0A6N8FB13_9GAMM</name>
<dbReference type="Pfam" id="PF01522">
    <property type="entry name" value="Polysacc_deac_1"/>
    <property type="match status" value="1"/>
</dbReference>
<sequence length="362" mass="40731">MIRLLLKPISVLLMLTTMTSLLWHQSVSAATVVLYHHVSETTPKSTSVSPQQFAVHLAMIEELGLEVVPLTQIVDAIKANKPVNPNWIAITFDDGFRNVYDTAFPMLKEKNWPFTVFVNPLMVKPSKLYMDWSQLKTLTEHGGDIMNHTLEHENLVQGGLTNKQIETNILVAEEMIKEQLGQNHKMVAYPFGEYSDNIKAILGKNGFVGFAQHSGAINETSDLLALTRFPANGIYANPKTLKNKIKSLAFDFENQSPTETLVRNIEKIDTEQGPLWRVKLKGKDFYQSQLACFITGQSGPVKPTWISDLEFEIAAPKSLQTGRVKYNCTAPSIKNSGRFYWTSKLWITLPDDLSSELNEESE</sequence>
<dbReference type="EMBL" id="WOCD01000005">
    <property type="protein sequence ID" value="MUH73468.1"/>
    <property type="molecule type" value="Genomic_DNA"/>
</dbReference>
<evidence type="ECO:0000256" key="1">
    <source>
        <dbReference type="ARBA" id="ARBA00004613"/>
    </source>
</evidence>
<evidence type="ECO:0000256" key="2">
    <source>
        <dbReference type="ARBA" id="ARBA00022729"/>
    </source>
</evidence>
<dbReference type="InterPro" id="IPR051398">
    <property type="entry name" value="Polysacch_Deacetylase"/>
</dbReference>
<dbReference type="GO" id="GO:0016810">
    <property type="term" value="F:hydrolase activity, acting on carbon-nitrogen (but not peptide) bonds"/>
    <property type="evidence" value="ECO:0007669"/>
    <property type="project" value="InterPro"/>
</dbReference>
<comment type="subcellular location">
    <subcellularLocation>
        <location evidence="1">Secreted</location>
    </subcellularLocation>
</comment>
<feature type="domain" description="NodB homology" evidence="3">
    <location>
        <begin position="86"/>
        <end position="362"/>
    </location>
</feature>
<dbReference type="PANTHER" id="PTHR34216">
    <property type="match status" value="1"/>
</dbReference>
<dbReference type="GO" id="GO:0005576">
    <property type="term" value="C:extracellular region"/>
    <property type="evidence" value="ECO:0007669"/>
    <property type="project" value="UniProtKB-SubCell"/>
</dbReference>
<dbReference type="PROSITE" id="PS51677">
    <property type="entry name" value="NODB"/>
    <property type="match status" value="1"/>
</dbReference>
<evidence type="ECO:0000313" key="5">
    <source>
        <dbReference type="Proteomes" id="UP000439994"/>
    </source>
</evidence>
<keyword evidence="2" id="KW-0732">Signal</keyword>
<accession>A0A6N8FB13</accession>
<dbReference type="OrthoDB" id="9814639at2"/>
<gene>
    <name evidence="4" type="ORF">GNP35_13840</name>
</gene>
<proteinExistence type="predicted"/>
<dbReference type="InterPro" id="IPR011330">
    <property type="entry name" value="Glyco_hydro/deAcase_b/a-brl"/>
</dbReference>
<evidence type="ECO:0000313" key="4">
    <source>
        <dbReference type="EMBL" id="MUH73468.1"/>
    </source>
</evidence>
<dbReference type="CDD" id="cd10973">
    <property type="entry name" value="CE4_DAC_u4_5s"/>
    <property type="match status" value="1"/>
</dbReference>
<keyword evidence="5" id="KW-1185">Reference proteome</keyword>
<organism evidence="4 5">
    <name type="scientific">Psychrosphaera haliotis</name>
    <dbReference type="NCBI Taxonomy" id="555083"/>
    <lineage>
        <taxon>Bacteria</taxon>
        <taxon>Pseudomonadati</taxon>
        <taxon>Pseudomonadota</taxon>
        <taxon>Gammaproteobacteria</taxon>
        <taxon>Alteromonadales</taxon>
        <taxon>Pseudoalteromonadaceae</taxon>
        <taxon>Psychrosphaera</taxon>
    </lineage>
</organism>
<dbReference type="GO" id="GO:0005975">
    <property type="term" value="P:carbohydrate metabolic process"/>
    <property type="evidence" value="ECO:0007669"/>
    <property type="project" value="InterPro"/>
</dbReference>
<dbReference type="SUPFAM" id="SSF88713">
    <property type="entry name" value="Glycoside hydrolase/deacetylase"/>
    <property type="match status" value="1"/>
</dbReference>
<dbReference type="InterPro" id="IPR002509">
    <property type="entry name" value="NODB_dom"/>
</dbReference>
<comment type="caution">
    <text evidence="4">The sequence shown here is derived from an EMBL/GenBank/DDBJ whole genome shotgun (WGS) entry which is preliminary data.</text>
</comment>
<dbReference type="PANTHER" id="PTHR34216:SF3">
    <property type="entry name" value="POLY-BETA-1,6-N-ACETYL-D-GLUCOSAMINE N-DEACETYLASE"/>
    <property type="match status" value="1"/>
</dbReference>
<dbReference type="Proteomes" id="UP000439994">
    <property type="component" value="Unassembled WGS sequence"/>
</dbReference>